<dbReference type="OrthoDB" id="1161684at2"/>
<dbReference type="AlphaFoldDB" id="A0A554VJS2"/>
<reference evidence="1 2" key="1">
    <citation type="submission" date="2019-07" db="EMBL/GenBank/DDBJ databases">
        <title>The draft genome sequence of Aquimarina algiphila M91.</title>
        <authorList>
            <person name="Meng X."/>
        </authorList>
    </citation>
    <scope>NUCLEOTIDE SEQUENCE [LARGE SCALE GENOMIC DNA]</scope>
    <source>
        <strain evidence="1 2">M91</strain>
    </source>
</reference>
<gene>
    <name evidence="1" type="ORF">FOF46_13200</name>
</gene>
<proteinExistence type="predicted"/>
<protein>
    <submittedName>
        <fullName evidence="1">Uncharacterized protein</fullName>
    </submittedName>
</protein>
<dbReference type="EMBL" id="VLNR01000025">
    <property type="protein sequence ID" value="TSE08156.1"/>
    <property type="molecule type" value="Genomic_DNA"/>
</dbReference>
<evidence type="ECO:0000313" key="2">
    <source>
        <dbReference type="Proteomes" id="UP000318833"/>
    </source>
</evidence>
<organism evidence="1 2">
    <name type="scientific">Aquimarina algiphila</name>
    <dbReference type="NCBI Taxonomy" id="2047982"/>
    <lineage>
        <taxon>Bacteria</taxon>
        <taxon>Pseudomonadati</taxon>
        <taxon>Bacteroidota</taxon>
        <taxon>Flavobacteriia</taxon>
        <taxon>Flavobacteriales</taxon>
        <taxon>Flavobacteriaceae</taxon>
        <taxon>Aquimarina</taxon>
    </lineage>
</organism>
<dbReference type="RefSeq" id="WP_109435545.1">
    <property type="nucleotide sequence ID" value="NZ_CANLFO010000019.1"/>
</dbReference>
<evidence type="ECO:0000313" key="1">
    <source>
        <dbReference type="EMBL" id="TSE08156.1"/>
    </source>
</evidence>
<accession>A0A554VJS2</accession>
<comment type="caution">
    <text evidence="1">The sequence shown here is derived from an EMBL/GenBank/DDBJ whole genome shotgun (WGS) entry which is preliminary data.</text>
</comment>
<sequence>MSKILTSFILFITTSITFGQQANPAVFFTQRDQINKFHTISDLQSLKKGELINLYQDRVKEIMTILPFLSLTNEAGVRLGDIGIKEDSRHLKVLKNTTESIRDNLETIDTMVEELIPYADTEKIISTILYYEEIIKKIRIGVDGNF</sequence>
<dbReference type="Proteomes" id="UP000318833">
    <property type="component" value="Unassembled WGS sequence"/>
</dbReference>
<keyword evidence="2" id="KW-1185">Reference proteome</keyword>
<name>A0A554VJS2_9FLAO</name>